<name>A0A1I0P1C2_9FLAO</name>
<evidence type="ECO:0000256" key="1">
    <source>
        <dbReference type="SAM" id="MobiDB-lite"/>
    </source>
</evidence>
<dbReference type="Proteomes" id="UP000199469">
    <property type="component" value="Unassembled WGS sequence"/>
</dbReference>
<sequence>MKIALTKLSTKDLATLAQRIISNSQSGKYPVITNHPLAVALQTSYMEYDKVYTKQTFSGKGKDVASADRERDVAYSNLKVFLNGYRQLPSAPNVQLAEDLYGVFKTFGLDIDRLSYSSQTAQMKKLIETLELPENQQKMAALSINTAFAEMKTKQEDFEAIFAQQAEANADLRQMTSASAIRKNLEKILKSYLNLITAMKDVPGWELLYSDVNELVKAAKNSSVPKGSQDNGSPIVKKVD</sequence>
<feature type="compositionally biased region" description="Polar residues" evidence="1">
    <location>
        <begin position="220"/>
        <end position="232"/>
    </location>
</feature>
<dbReference type="Pfam" id="PF19775">
    <property type="entry name" value="DUF6261"/>
    <property type="match status" value="1"/>
</dbReference>
<organism evidence="2 3">
    <name type="scientific">Chryseobacterium wanjuense</name>
    <dbReference type="NCBI Taxonomy" id="356305"/>
    <lineage>
        <taxon>Bacteria</taxon>
        <taxon>Pseudomonadati</taxon>
        <taxon>Bacteroidota</taxon>
        <taxon>Flavobacteriia</taxon>
        <taxon>Flavobacteriales</taxon>
        <taxon>Weeksellaceae</taxon>
        <taxon>Chryseobacterium group</taxon>
        <taxon>Chryseobacterium</taxon>
    </lineage>
</organism>
<dbReference type="EMBL" id="FOIU01000001">
    <property type="protein sequence ID" value="SEW07842.1"/>
    <property type="molecule type" value="Genomic_DNA"/>
</dbReference>
<reference evidence="3" key="1">
    <citation type="submission" date="2016-10" db="EMBL/GenBank/DDBJ databases">
        <authorList>
            <person name="Varghese N."/>
            <person name="Submissions S."/>
        </authorList>
    </citation>
    <scope>NUCLEOTIDE SEQUENCE [LARGE SCALE GENOMIC DNA]</scope>
    <source>
        <strain evidence="3">DSM 17724</strain>
    </source>
</reference>
<dbReference type="OrthoDB" id="1100237at2"/>
<protein>
    <submittedName>
        <fullName evidence="2">Uncharacterized protein</fullName>
    </submittedName>
</protein>
<dbReference type="RefSeq" id="WP_089790856.1">
    <property type="nucleotide sequence ID" value="NZ_FOIU01000001.1"/>
</dbReference>
<dbReference type="InterPro" id="IPR046228">
    <property type="entry name" value="DUF6261"/>
</dbReference>
<evidence type="ECO:0000313" key="2">
    <source>
        <dbReference type="EMBL" id="SEW07842.1"/>
    </source>
</evidence>
<proteinExistence type="predicted"/>
<dbReference type="AlphaFoldDB" id="A0A1I0P1C2"/>
<dbReference type="STRING" id="356305.SAMN05421841_0927"/>
<gene>
    <name evidence="2" type="ORF">SAMN05421841_0927</name>
</gene>
<feature type="region of interest" description="Disordered" evidence="1">
    <location>
        <begin position="220"/>
        <end position="240"/>
    </location>
</feature>
<accession>A0A1I0P1C2</accession>
<keyword evidence="3" id="KW-1185">Reference proteome</keyword>
<evidence type="ECO:0000313" key="3">
    <source>
        <dbReference type="Proteomes" id="UP000199469"/>
    </source>
</evidence>